<gene>
    <name evidence="2" type="ORF">O7A05_00400</name>
</gene>
<dbReference type="PROSITE" id="PS51742">
    <property type="entry name" value="PPC"/>
    <property type="match status" value="1"/>
</dbReference>
<proteinExistence type="predicted"/>
<accession>A0ABU8K764</accession>
<evidence type="ECO:0000259" key="1">
    <source>
        <dbReference type="PROSITE" id="PS51742"/>
    </source>
</evidence>
<dbReference type="EMBL" id="JAPYKO010000001">
    <property type="protein sequence ID" value="MEI9400669.1"/>
    <property type="molecule type" value="Genomic_DNA"/>
</dbReference>
<dbReference type="PIRSF" id="PIRSF016702">
    <property type="entry name" value="DNA_bp_PD1"/>
    <property type="match status" value="1"/>
</dbReference>
<dbReference type="Pfam" id="PF03479">
    <property type="entry name" value="PCC"/>
    <property type="match status" value="1"/>
</dbReference>
<evidence type="ECO:0000313" key="2">
    <source>
        <dbReference type="EMBL" id="MEI9400669.1"/>
    </source>
</evidence>
<dbReference type="CDD" id="cd11378">
    <property type="entry name" value="DUF296"/>
    <property type="match status" value="1"/>
</dbReference>
<dbReference type="PANTHER" id="PTHR34988:SF1">
    <property type="entry name" value="DNA-BINDING PROTEIN"/>
    <property type="match status" value="1"/>
</dbReference>
<dbReference type="GO" id="GO:0003677">
    <property type="term" value="F:DNA binding"/>
    <property type="evidence" value="ECO:0007669"/>
    <property type="project" value="UniProtKB-KW"/>
</dbReference>
<name>A0ABU8K764_9HYPH</name>
<dbReference type="RefSeq" id="WP_337090976.1">
    <property type="nucleotide sequence ID" value="NZ_JAPYKO010000001.1"/>
</dbReference>
<dbReference type="InterPro" id="IPR025707">
    <property type="entry name" value="DNA_bp_PD1"/>
</dbReference>
<sequence length="147" mass="15858">MKSKLVGETSEQRTFVVVLDPGEEAFACLTAFAVEQGMTAASLTAIGAFEKAVVGWFDFQSKSYRRIPVDEQCEVLSAIGDIAVDDRGKPSLPMHAVLGLGDGSTRGGHLLEGYVRPTLEVTVLESPGHLRRRKRSELGIALIDLEA</sequence>
<reference evidence="2 3" key="1">
    <citation type="submission" date="2022-12" db="EMBL/GenBank/DDBJ databases">
        <authorList>
            <person name="Muema E."/>
        </authorList>
    </citation>
    <scope>NUCLEOTIDE SEQUENCE [LARGE SCALE GENOMIC DNA]</scope>
    <source>
        <strain evidence="3">1330</strain>
    </source>
</reference>
<dbReference type="Proteomes" id="UP001366503">
    <property type="component" value="Unassembled WGS sequence"/>
</dbReference>
<dbReference type="PANTHER" id="PTHR34988">
    <property type="entry name" value="PROTEIN, PUTATIVE-RELATED"/>
    <property type="match status" value="1"/>
</dbReference>
<dbReference type="InterPro" id="IPR005175">
    <property type="entry name" value="PPC_dom"/>
</dbReference>
<dbReference type="Gene3D" id="3.30.1330.80">
    <property type="entry name" value="Hypothetical protein, similar to alpha- acetolactate decarboxylase, domain 2"/>
    <property type="match status" value="1"/>
</dbReference>
<dbReference type="SUPFAM" id="SSF117856">
    <property type="entry name" value="AF0104/ALDC/Ptd012-like"/>
    <property type="match status" value="1"/>
</dbReference>
<evidence type="ECO:0000313" key="3">
    <source>
        <dbReference type="Proteomes" id="UP001366503"/>
    </source>
</evidence>
<comment type="caution">
    <text evidence="2">The sequence shown here is derived from an EMBL/GenBank/DDBJ whole genome shotgun (WGS) entry which is preliminary data.</text>
</comment>
<protein>
    <submittedName>
        <fullName evidence="2">DNA-binding protein</fullName>
    </submittedName>
</protein>
<organism evidence="2 3">
    <name type="scientific">Mesorhizobium argentiipisi</name>
    <dbReference type="NCBI Taxonomy" id="3015175"/>
    <lineage>
        <taxon>Bacteria</taxon>
        <taxon>Pseudomonadati</taxon>
        <taxon>Pseudomonadota</taxon>
        <taxon>Alphaproteobacteria</taxon>
        <taxon>Hyphomicrobiales</taxon>
        <taxon>Phyllobacteriaceae</taxon>
        <taxon>Mesorhizobium</taxon>
    </lineage>
</organism>
<keyword evidence="3" id="KW-1185">Reference proteome</keyword>
<keyword evidence="2" id="KW-0238">DNA-binding</keyword>
<feature type="domain" description="PPC" evidence="1">
    <location>
        <begin position="8"/>
        <end position="146"/>
    </location>
</feature>